<reference evidence="1 2" key="1">
    <citation type="journal article" date="2011" name="PLoS Pathog.">
        <title>Dynamic evolution of pathogenicity revealed by sequencing and comparative genomics of 19 Pseudomonas syringae isolates.</title>
        <authorList>
            <person name="Baltrus D.A."/>
            <person name="Nishimura M.T."/>
            <person name="Romanchuk A."/>
            <person name="Chang J.H."/>
            <person name="Mukhtar M.S."/>
            <person name="Cherkis K."/>
            <person name="Roach J."/>
            <person name="Grant S.R."/>
            <person name="Jones C.D."/>
            <person name="Dangl J.L."/>
        </authorList>
    </citation>
    <scope>NUCLEOTIDE SEQUENCE [LARGE SCALE GENOMIC DNA]</scope>
    <source>
        <strain evidence="1 2">M301315</strain>
    </source>
</reference>
<protein>
    <submittedName>
        <fullName evidence="1">Uncharacterized protein</fullName>
    </submittedName>
</protein>
<dbReference type="Proteomes" id="UP000006426">
    <property type="component" value="Plasmid pmppla107"/>
</dbReference>
<name>A0AAD0PW68_PSEAV</name>
<dbReference type="EMBL" id="CP031226">
    <property type="protein sequence ID" value="AXH59890.1"/>
    <property type="molecule type" value="Genomic_DNA"/>
</dbReference>
<organism evidence="1 2">
    <name type="scientific">Pseudomonas amygdali pv. lachrymans str. M301315</name>
    <dbReference type="NCBI Taxonomy" id="629260"/>
    <lineage>
        <taxon>Bacteria</taxon>
        <taxon>Pseudomonadati</taxon>
        <taxon>Pseudomonadota</taxon>
        <taxon>Gammaproteobacteria</taxon>
        <taxon>Pseudomonadales</taxon>
        <taxon>Pseudomonadaceae</taxon>
        <taxon>Pseudomonas</taxon>
        <taxon>Pseudomonas amygdali</taxon>
    </lineage>
</organism>
<evidence type="ECO:0000313" key="2">
    <source>
        <dbReference type="Proteomes" id="UP000006426"/>
    </source>
</evidence>
<gene>
    <name evidence="1" type="ORF">PLA107_032205</name>
</gene>
<keyword evidence="1" id="KW-0614">Plasmid</keyword>
<sequence length="94" mass="10337">MTHFHGIDIALSIFRDELQDDILRNSVPDGDGECPNLSAEALKRAQQVLDVTGAVSELVRSLNKLYGHDHSEASFIATHDEQIQRLKAALGVKV</sequence>
<proteinExistence type="predicted"/>
<dbReference type="GeneID" id="39474462"/>
<evidence type="ECO:0000313" key="1">
    <source>
        <dbReference type="EMBL" id="AXH59890.1"/>
    </source>
</evidence>
<geneLocation type="plasmid" evidence="2">
    <name>pmppla107</name>
</geneLocation>
<dbReference type="RefSeq" id="WP_005741807.1">
    <property type="nucleotide sequence ID" value="NZ_CP031226.1"/>
</dbReference>
<accession>A0AAD0PW68</accession>
<dbReference type="AlphaFoldDB" id="A0AAD0PW68"/>